<dbReference type="InterPro" id="IPR006748">
    <property type="entry name" value="NH2Glyco/OHUrea_AB-resist_kin"/>
</dbReference>
<accession>A0A1H1NZV4</accession>
<evidence type="ECO:0000313" key="2">
    <source>
        <dbReference type="Proteomes" id="UP000199103"/>
    </source>
</evidence>
<dbReference type="GO" id="GO:0016773">
    <property type="term" value="F:phosphotransferase activity, alcohol group as acceptor"/>
    <property type="evidence" value="ECO:0007669"/>
    <property type="project" value="InterPro"/>
</dbReference>
<protein>
    <submittedName>
        <fullName evidence="1">Streptomycin 6-kinase</fullName>
    </submittedName>
</protein>
<dbReference type="AlphaFoldDB" id="A0A1H1NZV4"/>
<dbReference type="RefSeq" id="WP_091519951.1">
    <property type="nucleotide sequence ID" value="NZ_LT629772.1"/>
</dbReference>
<reference evidence="1 2" key="1">
    <citation type="submission" date="2016-10" db="EMBL/GenBank/DDBJ databases">
        <authorList>
            <person name="de Groot N.N."/>
        </authorList>
    </citation>
    <scope>NUCLEOTIDE SEQUENCE [LARGE SCALE GENOMIC DNA]</scope>
    <source>
        <strain evidence="1 2">DSM 21800</strain>
    </source>
</reference>
<dbReference type="Pfam" id="PF04655">
    <property type="entry name" value="APH_6_hur"/>
    <property type="match status" value="1"/>
</dbReference>
<dbReference type="STRING" id="630515.SAMN04489812_0710"/>
<dbReference type="InterPro" id="IPR011009">
    <property type="entry name" value="Kinase-like_dom_sf"/>
</dbReference>
<name>A0A1H1NZV4_9ACTN</name>
<dbReference type="GO" id="GO:0016301">
    <property type="term" value="F:kinase activity"/>
    <property type="evidence" value="ECO:0007669"/>
    <property type="project" value="UniProtKB-KW"/>
</dbReference>
<gene>
    <name evidence="1" type="ORF">SAMN04489812_0710</name>
</gene>
<keyword evidence="1" id="KW-0808">Transferase</keyword>
<sequence length="278" mass="30345">MEVPTNRPADRLAAALHRWNCRVDGTELRGGMSVVVPVRSADGSPLMIKLLDPQAARKEAIALRAFPPSASVRCEDAADDLGALLLERLTADSLAGHTVDDQITVQADLARRLAVADPGGIDHLSDNDGWLEHLSSLLRQRPRLLDRRTIDLARRTITDLDQDRTVTLTHGDLHAINVHADATGAWRALDPNPRVGTIAYESHTIILERSRFDDLVRAGSVELLHRLALFSEVAGVDRSSSALLCQARAVSSALYEHLQGNRTLAAHLRWMADALTPA</sequence>
<dbReference type="Proteomes" id="UP000199103">
    <property type="component" value="Chromosome I"/>
</dbReference>
<dbReference type="GO" id="GO:0019748">
    <property type="term" value="P:secondary metabolic process"/>
    <property type="evidence" value="ECO:0007669"/>
    <property type="project" value="InterPro"/>
</dbReference>
<proteinExistence type="predicted"/>
<dbReference type="SUPFAM" id="SSF56112">
    <property type="entry name" value="Protein kinase-like (PK-like)"/>
    <property type="match status" value="1"/>
</dbReference>
<dbReference type="EMBL" id="LT629772">
    <property type="protein sequence ID" value="SDS04487.1"/>
    <property type="molecule type" value="Genomic_DNA"/>
</dbReference>
<dbReference type="OrthoDB" id="3638028at2"/>
<organism evidence="1 2">
    <name type="scientific">Microlunatus soli</name>
    <dbReference type="NCBI Taxonomy" id="630515"/>
    <lineage>
        <taxon>Bacteria</taxon>
        <taxon>Bacillati</taxon>
        <taxon>Actinomycetota</taxon>
        <taxon>Actinomycetes</taxon>
        <taxon>Propionibacteriales</taxon>
        <taxon>Propionibacteriaceae</taxon>
        <taxon>Microlunatus</taxon>
    </lineage>
</organism>
<keyword evidence="1" id="KW-0418">Kinase</keyword>
<keyword evidence="2" id="KW-1185">Reference proteome</keyword>
<evidence type="ECO:0000313" key="1">
    <source>
        <dbReference type="EMBL" id="SDS04487.1"/>
    </source>
</evidence>